<evidence type="ECO:0000256" key="6">
    <source>
        <dbReference type="ARBA" id="ARBA00023077"/>
    </source>
</evidence>
<dbReference type="InterPro" id="IPR036942">
    <property type="entry name" value="Beta-barrel_TonB_sf"/>
</dbReference>
<feature type="domain" description="TonB-dependent receptor-like beta-barrel" evidence="12">
    <location>
        <begin position="302"/>
        <end position="752"/>
    </location>
</feature>
<evidence type="ECO:0000259" key="12">
    <source>
        <dbReference type="Pfam" id="PF00593"/>
    </source>
</evidence>
<proteinExistence type="inferred from homology"/>
<evidence type="ECO:0000313" key="15">
    <source>
        <dbReference type="Proteomes" id="UP001596020"/>
    </source>
</evidence>
<dbReference type="InterPro" id="IPR039426">
    <property type="entry name" value="TonB-dep_rcpt-like"/>
</dbReference>
<dbReference type="InterPro" id="IPR000531">
    <property type="entry name" value="Beta-barrel_TonB"/>
</dbReference>
<keyword evidence="8 14" id="KW-0675">Receptor</keyword>
<evidence type="ECO:0000256" key="11">
    <source>
        <dbReference type="RuleBase" id="RU003357"/>
    </source>
</evidence>
<protein>
    <submittedName>
        <fullName evidence="14">TonB-dependent receptor domain-containing protein</fullName>
    </submittedName>
</protein>
<evidence type="ECO:0000256" key="4">
    <source>
        <dbReference type="ARBA" id="ARBA00022692"/>
    </source>
</evidence>
<dbReference type="InterPro" id="IPR037066">
    <property type="entry name" value="Plug_dom_sf"/>
</dbReference>
<evidence type="ECO:0000256" key="3">
    <source>
        <dbReference type="ARBA" id="ARBA00022452"/>
    </source>
</evidence>
<comment type="similarity">
    <text evidence="10 11">Belongs to the TonB-dependent receptor family.</text>
</comment>
<evidence type="ECO:0000256" key="8">
    <source>
        <dbReference type="ARBA" id="ARBA00023170"/>
    </source>
</evidence>
<evidence type="ECO:0000256" key="9">
    <source>
        <dbReference type="ARBA" id="ARBA00023237"/>
    </source>
</evidence>
<dbReference type="Pfam" id="PF00593">
    <property type="entry name" value="TonB_dep_Rec_b-barrel"/>
    <property type="match status" value="1"/>
</dbReference>
<evidence type="ECO:0000256" key="1">
    <source>
        <dbReference type="ARBA" id="ARBA00004571"/>
    </source>
</evidence>
<evidence type="ECO:0000256" key="5">
    <source>
        <dbReference type="ARBA" id="ARBA00022729"/>
    </source>
</evidence>
<name>A0ABV9KA47_9PORP</name>
<dbReference type="InterPro" id="IPR008969">
    <property type="entry name" value="CarboxyPept-like_regulatory"/>
</dbReference>
<dbReference type="Pfam" id="PF07715">
    <property type="entry name" value="Plug"/>
    <property type="match status" value="1"/>
</dbReference>
<dbReference type="SUPFAM" id="SSF56935">
    <property type="entry name" value="Porins"/>
    <property type="match status" value="1"/>
</dbReference>
<dbReference type="Gene3D" id="2.170.130.10">
    <property type="entry name" value="TonB-dependent receptor, plug domain"/>
    <property type="match status" value="1"/>
</dbReference>
<dbReference type="Gene3D" id="2.40.170.20">
    <property type="entry name" value="TonB-dependent receptor, beta-barrel domain"/>
    <property type="match status" value="1"/>
</dbReference>
<feature type="domain" description="TonB-dependent receptor plug" evidence="13">
    <location>
        <begin position="152"/>
        <end position="229"/>
    </location>
</feature>
<evidence type="ECO:0000256" key="2">
    <source>
        <dbReference type="ARBA" id="ARBA00022448"/>
    </source>
</evidence>
<dbReference type="PANTHER" id="PTHR30069">
    <property type="entry name" value="TONB-DEPENDENT OUTER MEMBRANE RECEPTOR"/>
    <property type="match status" value="1"/>
</dbReference>
<dbReference type="Gene3D" id="2.60.40.1120">
    <property type="entry name" value="Carboxypeptidase-like, regulatory domain"/>
    <property type="match status" value="1"/>
</dbReference>
<keyword evidence="7 10" id="KW-0472">Membrane</keyword>
<dbReference type="Proteomes" id="UP001596020">
    <property type="component" value="Unassembled WGS sequence"/>
</dbReference>
<accession>A0ABV9KA47</accession>
<keyword evidence="6 11" id="KW-0798">TonB box</keyword>
<evidence type="ECO:0000256" key="10">
    <source>
        <dbReference type="PROSITE-ProRule" id="PRU01360"/>
    </source>
</evidence>
<keyword evidence="2 10" id="KW-0813">Transport</keyword>
<dbReference type="SUPFAM" id="SSF49464">
    <property type="entry name" value="Carboxypeptidase regulatory domain-like"/>
    <property type="match status" value="1"/>
</dbReference>
<evidence type="ECO:0000313" key="14">
    <source>
        <dbReference type="EMBL" id="MFC4666851.1"/>
    </source>
</evidence>
<keyword evidence="5" id="KW-0732">Signal</keyword>
<keyword evidence="15" id="KW-1185">Reference proteome</keyword>
<keyword evidence="4 10" id="KW-0812">Transmembrane</keyword>
<keyword evidence="3 10" id="KW-1134">Transmembrane beta strand</keyword>
<reference evidence="15" key="1">
    <citation type="journal article" date="2019" name="Int. J. Syst. Evol. Microbiol.">
        <title>The Global Catalogue of Microorganisms (GCM) 10K type strain sequencing project: providing services to taxonomists for standard genome sequencing and annotation.</title>
        <authorList>
            <consortium name="The Broad Institute Genomics Platform"/>
            <consortium name="The Broad Institute Genome Sequencing Center for Infectious Disease"/>
            <person name="Wu L."/>
            <person name="Ma J."/>
        </authorList>
    </citation>
    <scope>NUCLEOTIDE SEQUENCE [LARGE SCALE GENOMIC DNA]</scope>
    <source>
        <strain evidence="15">CGMCC 4.7357</strain>
    </source>
</reference>
<dbReference type="PANTHER" id="PTHR30069:SF29">
    <property type="entry name" value="HEMOGLOBIN AND HEMOGLOBIN-HAPTOGLOBIN-BINDING PROTEIN 1-RELATED"/>
    <property type="match status" value="1"/>
</dbReference>
<dbReference type="Pfam" id="PF13715">
    <property type="entry name" value="CarbopepD_reg_2"/>
    <property type="match status" value="1"/>
</dbReference>
<dbReference type="InterPro" id="IPR012910">
    <property type="entry name" value="Plug_dom"/>
</dbReference>
<comment type="subcellular location">
    <subcellularLocation>
        <location evidence="1 10">Cell outer membrane</location>
        <topology evidence="1 10">Multi-pass membrane protein</topology>
    </subcellularLocation>
</comment>
<dbReference type="RefSeq" id="WP_380080319.1">
    <property type="nucleotide sequence ID" value="NZ_JBHSGO010000216.1"/>
</dbReference>
<gene>
    <name evidence="14" type="ORF">ACFO3G_09625</name>
</gene>
<comment type="caution">
    <text evidence="14">The sequence shown here is derived from an EMBL/GenBank/DDBJ whole genome shotgun (WGS) entry which is preliminary data.</text>
</comment>
<evidence type="ECO:0000259" key="13">
    <source>
        <dbReference type="Pfam" id="PF07715"/>
    </source>
</evidence>
<organism evidence="14 15">
    <name type="scientific">Falsiporphyromonas endometrii</name>
    <dbReference type="NCBI Taxonomy" id="1387297"/>
    <lineage>
        <taxon>Bacteria</taxon>
        <taxon>Pseudomonadati</taxon>
        <taxon>Bacteroidota</taxon>
        <taxon>Bacteroidia</taxon>
        <taxon>Bacteroidales</taxon>
        <taxon>Porphyromonadaceae</taxon>
        <taxon>Falsiporphyromonas</taxon>
    </lineage>
</organism>
<sequence>MHYTFCKPFVCILLLILSTIMFMPLYGQNKNEVTISGYVTDVQTRESLIGVNIFNSSDKTGTVTNNSGYYSLTVPAGDLRITYSYVGYISEEKVFHVASDTTINIGLREQSAKELNTVVVTADRRSELKSIEVGRTRLSMQDLSRMPSFMGEADLIKYAQLLPGVSKGYEGFSGMIVRGGNSDENLYLVDGNPMYNVNHLFGLFSTFNSDAVKSAEIYKGSFPARFGGRLSSVMDVHTNDGNMKEYHGTFNIGLISSRISFEGPILKDRTSFHVSFRRTYLDLVSKPFIWIINKQEDSDVDFGYHFFDANVKLNHKFNDKHRIYFQLYSGYDILGASSKDKYQSGNYDYFKFNMGWGNILSSLGWDYAISPKLFAHTTLLYSQYDSKIKNHNEDKEGNNISSFKYKLKSGINDIGVRTDWDFHPNNSHFVRFGGVYTFHTFRPNAEKIDTKGGYEDDVIGGGLIKVKDDVIHTHETSLYLEDEISLVDWLSLNLGGRATLIKVQGKSYLSAEPRASFRAMLNDRISIKGAYSQMVQSVHLLQGSVLALPTDLWVPATSKLKPMVSKQSSLGIYWANKGYEISAEGYYKTMDHLLSYKDGESVILSDQSWQDRVASGEGRAYGVELMLKKNQGPFTGWISYTLSWANRIYPGGEVNRGKRFPDRFDNRHKLNIVGIWKVSPKVDLSATWSLSSGNMATLPLEYYTDINGKQKKYLKERNNYRMPLYHRLDLNVNVYRPKKKGRMGIWSFGLYNAYVHQNSFMVYLDEETDGFMQGADVNRAKLKSITFFPIIPSISYTYKF</sequence>
<evidence type="ECO:0000256" key="7">
    <source>
        <dbReference type="ARBA" id="ARBA00023136"/>
    </source>
</evidence>
<dbReference type="EMBL" id="JBHSGO010000216">
    <property type="protein sequence ID" value="MFC4666851.1"/>
    <property type="molecule type" value="Genomic_DNA"/>
</dbReference>
<keyword evidence="9 10" id="KW-0998">Cell outer membrane</keyword>
<dbReference type="PROSITE" id="PS52016">
    <property type="entry name" value="TONB_DEPENDENT_REC_3"/>
    <property type="match status" value="1"/>
</dbReference>